<gene>
    <name evidence="1" type="ORF">C7447_103405</name>
</gene>
<comment type="caution">
    <text evidence="1">The sequence shown here is derived from an EMBL/GenBank/DDBJ whole genome shotgun (WGS) entry which is preliminary data.</text>
</comment>
<keyword evidence="2" id="KW-1185">Reference proteome</keyword>
<proteinExistence type="predicted"/>
<evidence type="ECO:0000313" key="1">
    <source>
        <dbReference type="EMBL" id="TYP98234.1"/>
    </source>
</evidence>
<sequence>MEFELIVRGNEYGIQLNVTKFPLFCPSCRNYLTKIYEHNGSRYGQVGFIKCDCGETLSLTDSDNMIEYINIHVRKLKEVLDFKKLFQMEEKHFEKLKTDFGYNIYEKHLNEKIELNSLILNIENHLGEKISPMETEFPATIGIKKWIGLMKK</sequence>
<name>A0A5S5DRC4_9FLAO</name>
<dbReference type="RefSeq" id="WP_148870552.1">
    <property type="nucleotide sequence ID" value="NZ_VNIA01000003.1"/>
</dbReference>
<reference evidence="1 2" key="1">
    <citation type="submission" date="2019-07" db="EMBL/GenBank/DDBJ databases">
        <title>Genomic Encyclopedia of Type Strains, Phase IV (KMG-IV): sequencing the most valuable type-strain genomes for metagenomic binning, comparative biology and taxonomic classification.</title>
        <authorList>
            <person name="Goeker M."/>
        </authorList>
    </citation>
    <scope>NUCLEOTIDE SEQUENCE [LARGE SCALE GENOMIC DNA]</scope>
    <source>
        <strain evidence="1 2">DSM 18961</strain>
    </source>
</reference>
<accession>A0A5S5DRC4</accession>
<dbReference type="AlphaFoldDB" id="A0A5S5DRC4"/>
<protein>
    <submittedName>
        <fullName evidence="1">Uncharacterized protein</fullName>
    </submittedName>
</protein>
<organism evidence="1 2">
    <name type="scientific">Tenacibaculum adriaticum</name>
    <dbReference type="NCBI Taxonomy" id="413713"/>
    <lineage>
        <taxon>Bacteria</taxon>
        <taxon>Pseudomonadati</taxon>
        <taxon>Bacteroidota</taxon>
        <taxon>Flavobacteriia</taxon>
        <taxon>Flavobacteriales</taxon>
        <taxon>Flavobacteriaceae</taxon>
        <taxon>Tenacibaculum</taxon>
    </lineage>
</organism>
<dbReference type="EMBL" id="VNIA01000003">
    <property type="protein sequence ID" value="TYP98234.1"/>
    <property type="molecule type" value="Genomic_DNA"/>
</dbReference>
<dbReference type="Proteomes" id="UP000323136">
    <property type="component" value="Unassembled WGS sequence"/>
</dbReference>
<dbReference type="OrthoDB" id="2003805at2"/>
<evidence type="ECO:0000313" key="2">
    <source>
        <dbReference type="Proteomes" id="UP000323136"/>
    </source>
</evidence>